<sequence>MSTTHTPPGPGRAIVVGAGIAGLALAHRLDQHGWQVLVLERAPGPRPQGYMIDFFGPGYDAAEAMGILPRLHELGHHFTEAALVDEHGRRRAAIRFDGYARALGGELISIMRPDLERALRESLPARVEVRYSSSAEHITQDESGVRVRLADGQAVEGELLVGADGIHSTVRRLVFGEQERYLRHLGFHTGAFTFHDARVHAATRGRFQLTDSLGAQMGLYALEGDRVAAFAVHRTGETTLPEDPRAELRRAYAGLGWMVPRALELCPEPDQVYYDHVAQVEMERWSRGRTVLIGDACQAVSLLAGQGASMGMGGAYVLGEELARANTLAEGVARYEQRWRPVVEERQRAARTGTSWFLPSTPGRLRLRRLFLRLSALPGVERWMAASLSGKPSRVVRDLAPRGSARPA</sequence>
<dbReference type="InterPro" id="IPR051704">
    <property type="entry name" value="FAD_aromatic-hydroxylase"/>
</dbReference>
<organism evidence="2 3">
    <name type="scientific">Nocardiopsis exhalans</name>
    <dbReference type="NCBI Taxonomy" id="163604"/>
    <lineage>
        <taxon>Bacteria</taxon>
        <taxon>Bacillati</taxon>
        <taxon>Actinomycetota</taxon>
        <taxon>Actinomycetes</taxon>
        <taxon>Streptosporangiales</taxon>
        <taxon>Nocardiopsidaceae</taxon>
        <taxon>Nocardiopsis</taxon>
    </lineage>
</organism>
<accession>A0ABY5DFB1</accession>
<dbReference type="Pfam" id="PF01494">
    <property type="entry name" value="FAD_binding_3"/>
    <property type="match status" value="1"/>
</dbReference>
<dbReference type="PANTHER" id="PTHR46865:SF8">
    <property type="entry name" value="POSSIBLE OXIDOREDUCTASE"/>
    <property type="match status" value="1"/>
</dbReference>
<name>A0ABY5DFB1_9ACTN</name>
<feature type="domain" description="FAD-binding" evidence="1">
    <location>
        <begin position="14"/>
        <end position="345"/>
    </location>
</feature>
<dbReference type="Gene3D" id="3.50.50.60">
    <property type="entry name" value="FAD/NAD(P)-binding domain"/>
    <property type="match status" value="1"/>
</dbReference>
<dbReference type="EMBL" id="CP099837">
    <property type="protein sequence ID" value="USY23042.1"/>
    <property type="molecule type" value="Genomic_DNA"/>
</dbReference>
<dbReference type="InterPro" id="IPR036188">
    <property type="entry name" value="FAD/NAD-bd_sf"/>
</dbReference>
<dbReference type="InterPro" id="IPR002938">
    <property type="entry name" value="FAD-bd"/>
</dbReference>
<proteinExistence type="predicted"/>
<keyword evidence="3" id="KW-1185">Reference proteome</keyword>
<evidence type="ECO:0000313" key="2">
    <source>
        <dbReference type="EMBL" id="USY23042.1"/>
    </source>
</evidence>
<dbReference type="RefSeq" id="WP_254421771.1">
    <property type="nucleotide sequence ID" value="NZ_BAAAJB010000051.1"/>
</dbReference>
<dbReference type="Gene3D" id="3.30.9.10">
    <property type="entry name" value="D-Amino Acid Oxidase, subunit A, domain 2"/>
    <property type="match status" value="1"/>
</dbReference>
<gene>
    <name evidence="2" type="ORF">NE857_16335</name>
</gene>
<reference evidence="2" key="1">
    <citation type="submission" date="2022-06" db="EMBL/GenBank/DDBJ databases">
        <authorList>
            <person name="Ping M."/>
        </authorList>
    </citation>
    <scope>NUCLEOTIDE SEQUENCE</scope>
    <source>
        <strain evidence="2">JCM11759T</strain>
    </source>
</reference>
<evidence type="ECO:0000259" key="1">
    <source>
        <dbReference type="Pfam" id="PF01494"/>
    </source>
</evidence>
<protein>
    <submittedName>
        <fullName evidence="2">FAD-dependent oxidoreductase</fullName>
    </submittedName>
</protein>
<evidence type="ECO:0000313" key="3">
    <source>
        <dbReference type="Proteomes" id="UP001055940"/>
    </source>
</evidence>
<dbReference type="PANTHER" id="PTHR46865">
    <property type="entry name" value="OXIDOREDUCTASE-RELATED"/>
    <property type="match status" value="1"/>
</dbReference>
<dbReference type="SUPFAM" id="SSF51905">
    <property type="entry name" value="FAD/NAD(P)-binding domain"/>
    <property type="match status" value="1"/>
</dbReference>
<dbReference type="Proteomes" id="UP001055940">
    <property type="component" value="Chromosome"/>
</dbReference>
<dbReference type="PRINTS" id="PR00420">
    <property type="entry name" value="RNGMNOXGNASE"/>
</dbReference>